<keyword evidence="2" id="KW-1185">Reference proteome</keyword>
<evidence type="ECO:0000313" key="2">
    <source>
        <dbReference type="Proteomes" id="UP000026960"/>
    </source>
</evidence>
<sequence length="208" mass="21513">MVGSDLPEFPLAHAVGLDLHSSTKTSPCMMTGRKERRLAGGGIIGRRRHGARLHLEAVGLGIIDLGGEGGGVAEALGGLGGGRGARRWSRVARRLAATSSSTSFSRSRRAAEATRTSAWHCRFYTYSSPARIHSHSIRTTASIFALCGHNSDSSASPTAIAEATNHPLIDVIADSTNQLIGAATTTNCIIPGIGSSAADATNRTAVVA</sequence>
<organism evidence="1">
    <name type="scientific">Oryza barthii</name>
    <dbReference type="NCBI Taxonomy" id="65489"/>
    <lineage>
        <taxon>Eukaryota</taxon>
        <taxon>Viridiplantae</taxon>
        <taxon>Streptophyta</taxon>
        <taxon>Embryophyta</taxon>
        <taxon>Tracheophyta</taxon>
        <taxon>Spermatophyta</taxon>
        <taxon>Magnoliopsida</taxon>
        <taxon>Liliopsida</taxon>
        <taxon>Poales</taxon>
        <taxon>Poaceae</taxon>
        <taxon>BOP clade</taxon>
        <taxon>Oryzoideae</taxon>
        <taxon>Oryzeae</taxon>
        <taxon>Oryzinae</taxon>
        <taxon>Oryza</taxon>
    </lineage>
</organism>
<dbReference type="Proteomes" id="UP000026960">
    <property type="component" value="Chromosome 8"/>
</dbReference>
<dbReference type="Gramene" id="OBART08G10750.1">
    <property type="protein sequence ID" value="OBART08G10750.1"/>
    <property type="gene ID" value="OBART08G10750"/>
</dbReference>
<reference evidence="1" key="1">
    <citation type="journal article" date="2009" name="Rice">
        <title>De Novo Next Generation Sequencing of Plant Genomes.</title>
        <authorList>
            <person name="Rounsley S."/>
            <person name="Marri P.R."/>
            <person name="Yu Y."/>
            <person name="He R."/>
            <person name="Sisneros N."/>
            <person name="Goicoechea J.L."/>
            <person name="Lee S.J."/>
            <person name="Angelova A."/>
            <person name="Kudrna D."/>
            <person name="Luo M."/>
            <person name="Affourtit J."/>
            <person name="Desany B."/>
            <person name="Knight J."/>
            <person name="Niazi F."/>
            <person name="Egholm M."/>
            <person name="Wing R.A."/>
        </authorList>
    </citation>
    <scope>NUCLEOTIDE SEQUENCE [LARGE SCALE GENOMIC DNA]</scope>
    <source>
        <strain evidence="1">cv. IRGC 105608</strain>
    </source>
</reference>
<protein>
    <submittedName>
        <fullName evidence="1">Uncharacterized protein</fullName>
    </submittedName>
</protein>
<evidence type="ECO:0000313" key="1">
    <source>
        <dbReference type="EnsemblPlants" id="OBART08G10750.1"/>
    </source>
</evidence>
<reference evidence="1" key="2">
    <citation type="submission" date="2015-03" db="UniProtKB">
        <authorList>
            <consortium name="EnsemblPlants"/>
        </authorList>
    </citation>
    <scope>IDENTIFICATION</scope>
</reference>
<accession>A0A0D3GZ08</accession>
<dbReference type="AlphaFoldDB" id="A0A0D3GZ08"/>
<dbReference type="EnsemblPlants" id="OBART08G10750.1">
    <property type="protein sequence ID" value="OBART08G10750.1"/>
    <property type="gene ID" value="OBART08G10750"/>
</dbReference>
<dbReference type="PaxDb" id="65489-OBART08G10750.1"/>
<name>A0A0D3GZ08_9ORYZ</name>
<proteinExistence type="predicted"/>
<dbReference type="HOGENOM" id="CLU_1423599_0_0_1"/>